<dbReference type="HAMAP" id="MF_01039">
    <property type="entry name" value="PGAM_GpmA"/>
    <property type="match status" value="1"/>
</dbReference>
<keyword evidence="2 4" id="KW-0324">Glycolysis</keyword>
<dbReference type="SMART" id="SM00855">
    <property type="entry name" value="PGAM"/>
    <property type="match status" value="1"/>
</dbReference>
<dbReference type="Pfam" id="PF00300">
    <property type="entry name" value="His_Phos_1"/>
    <property type="match status" value="1"/>
</dbReference>
<proteinExistence type="inferred from homology"/>
<dbReference type="EC" id="5.4.2.11" evidence="4 8"/>
<dbReference type="PIRSF" id="PIRSF000709">
    <property type="entry name" value="6PFK_2-Ptase"/>
    <property type="match status" value="1"/>
</dbReference>
<feature type="binding site" evidence="4 6">
    <location>
        <begin position="87"/>
        <end position="90"/>
    </location>
    <ligand>
        <name>substrate</name>
    </ligand>
</feature>
<feature type="site" description="Transition state stabilizer" evidence="4 7">
    <location>
        <position position="181"/>
    </location>
</feature>
<evidence type="ECO:0000256" key="7">
    <source>
        <dbReference type="PIRSR" id="PIRSR613078-3"/>
    </source>
</evidence>
<comment type="pathway">
    <text evidence="4 8">Carbohydrate degradation; glycolysis; pyruvate from D-glyceraldehyde 3-phosphate: step 3/5.</text>
</comment>
<evidence type="ECO:0000313" key="9">
    <source>
        <dbReference type="EMBL" id="AQU70130.1"/>
    </source>
</evidence>
<evidence type="ECO:0000256" key="2">
    <source>
        <dbReference type="ARBA" id="ARBA00023152"/>
    </source>
</evidence>
<dbReference type="Proteomes" id="UP000189677">
    <property type="component" value="Chromosome"/>
</dbReference>
<organism evidence="9 10">
    <name type="scientific">Streptomyces niveus</name>
    <name type="common">Streptomyces spheroides</name>
    <dbReference type="NCBI Taxonomy" id="193462"/>
    <lineage>
        <taxon>Bacteria</taxon>
        <taxon>Bacillati</taxon>
        <taxon>Actinomycetota</taxon>
        <taxon>Actinomycetes</taxon>
        <taxon>Kitasatosporales</taxon>
        <taxon>Streptomycetaceae</taxon>
        <taxon>Streptomyces</taxon>
    </lineage>
</organism>
<dbReference type="SUPFAM" id="SSF53254">
    <property type="entry name" value="Phosphoglycerate mutase-like"/>
    <property type="match status" value="1"/>
</dbReference>
<dbReference type="GO" id="GO:0006096">
    <property type="term" value="P:glycolytic process"/>
    <property type="evidence" value="ECO:0007669"/>
    <property type="project" value="UniProtKB-UniRule"/>
</dbReference>
<dbReference type="GO" id="GO:0004619">
    <property type="term" value="F:phosphoglycerate mutase activity"/>
    <property type="evidence" value="ECO:0007669"/>
    <property type="project" value="UniProtKB-UniRule"/>
</dbReference>
<dbReference type="NCBIfam" id="TIGR01258">
    <property type="entry name" value="pgm_1"/>
    <property type="match status" value="1"/>
</dbReference>
<dbReference type="InterPro" id="IPR005952">
    <property type="entry name" value="Phosphogly_mut1"/>
</dbReference>
<evidence type="ECO:0000256" key="6">
    <source>
        <dbReference type="PIRSR" id="PIRSR613078-2"/>
    </source>
</evidence>
<comment type="similarity">
    <text evidence="1 4">Belongs to the phosphoglycerate mutase family. BPG-dependent PGAM subfamily.</text>
</comment>
<dbReference type="GO" id="GO:0006094">
    <property type="term" value="P:gluconeogenesis"/>
    <property type="evidence" value="ECO:0007669"/>
    <property type="project" value="UniProtKB-UniRule"/>
</dbReference>
<dbReference type="Gene3D" id="3.40.50.1240">
    <property type="entry name" value="Phosphoglycerate mutase-like"/>
    <property type="match status" value="1"/>
</dbReference>
<evidence type="ECO:0000313" key="10">
    <source>
        <dbReference type="Proteomes" id="UP000189677"/>
    </source>
</evidence>
<dbReference type="EMBL" id="CP018047">
    <property type="protein sequence ID" value="AQU70130.1"/>
    <property type="molecule type" value="Genomic_DNA"/>
</dbReference>
<feature type="active site" description="Tele-phosphohistidine intermediate" evidence="4 5">
    <location>
        <position position="9"/>
    </location>
</feature>
<keyword evidence="4" id="KW-0312">Gluconeogenesis</keyword>
<feature type="binding site" evidence="4 6">
    <location>
        <begin position="114"/>
        <end position="115"/>
    </location>
    <ligand>
        <name>substrate</name>
    </ligand>
</feature>
<dbReference type="OrthoDB" id="9781415at2"/>
<dbReference type="KEGG" id="snw:BBN63_32090"/>
<feature type="binding site" evidence="4 6">
    <location>
        <position position="60"/>
    </location>
    <ligand>
        <name>substrate</name>
    </ligand>
</feature>
<feature type="binding site" evidence="4 6">
    <location>
        <begin position="182"/>
        <end position="183"/>
    </location>
    <ligand>
        <name>substrate</name>
    </ligand>
</feature>
<evidence type="ECO:0000256" key="5">
    <source>
        <dbReference type="PIRSR" id="PIRSR613078-1"/>
    </source>
</evidence>
<evidence type="ECO:0000256" key="3">
    <source>
        <dbReference type="ARBA" id="ARBA00023235"/>
    </source>
</evidence>
<protein>
    <recommendedName>
        <fullName evidence="4 8">2,3-bisphosphoglycerate-dependent phosphoglycerate mutase</fullName>
        <shortName evidence="4">BPG-dependent PGAM</shortName>
        <shortName evidence="4">PGAM</shortName>
        <shortName evidence="4">Phosphoglyceromutase</shortName>
        <shortName evidence="4">dPGM</shortName>
        <ecNumber evidence="4 8">5.4.2.11</ecNumber>
    </recommendedName>
</protein>
<reference evidence="9 10" key="1">
    <citation type="submission" date="2016-11" db="EMBL/GenBank/DDBJ databases">
        <title>Complete genome sequence of Streptomyces niveus SCSIO 3406.</title>
        <authorList>
            <person name="Zhu Q."/>
            <person name="Cheng W."/>
            <person name="Song Y."/>
            <person name="Li Q."/>
            <person name="Ju J."/>
        </authorList>
    </citation>
    <scope>NUCLEOTIDE SEQUENCE [LARGE SCALE GENOMIC DNA]</scope>
    <source>
        <strain evidence="9 10">SCSIO 3406</strain>
    </source>
</reference>
<keyword evidence="10" id="KW-1185">Reference proteome</keyword>
<gene>
    <name evidence="4" type="primary">gpmA</name>
    <name evidence="9" type="ORF">BBN63_32090</name>
</gene>
<evidence type="ECO:0000256" key="4">
    <source>
        <dbReference type="HAMAP-Rule" id="MF_01039"/>
    </source>
</evidence>
<dbReference type="RefSeq" id="WP_078078809.1">
    <property type="nucleotide sequence ID" value="NZ_CP018047.1"/>
</dbReference>
<evidence type="ECO:0000256" key="1">
    <source>
        <dbReference type="ARBA" id="ARBA00006717"/>
    </source>
</evidence>
<dbReference type="InterPro" id="IPR001345">
    <property type="entry name" value="PG/BPGM_mutase_AS"/>
</dbReference>
<feature type="active site" description="Proton donor/acceptor" evidence="4 5">
    <location>
        <position position="87"/>
    </location>
</feature>
<dbReference type="PROSITE" id="PS00175">
    <property type="entry name" value="PG_MUTASE"/>
    <property type="match status" value="1"/>
</dbReference>
<dbReference type="UniPathway" id="UPA00109">
    <property type="reaction ID" value="UER00186"/>
</dbReference>
<dbReference type="InterPro" id="IPR029033">
    <property type="entry name" value="His_PPase_superfam"/>
</dbReference>
<comment type="caution">
    <text evidence="4">Lacks conserved residue(s) required for the propagation of feature annotation.</text>
</comment>
<feature type="binding site" evidence="4 6">
    <location>
        <begin position="8"/>
        <end position="15"/>
    </location>
    <ligand>
        <name>substrate</name>
    </ligand>
</feature>
<evidence type="ECO:0000256" key="8">
    <source>
        <dbReference type="RuleBase" id="RU004512"/>
    </source>
</evidence>
<comment type="catalytic activity">
    <reaction evidence="4 8">
        <text>(2R)-2-phosphoglycerate = (2R)-3-phosphoglycerate</text>
        <dbReference type="Rhea" id="RHEA:15901"/>
        <dbReference type="ChEBI" id="CHEBI:58272"/>
        <dbReference type="ChEBI" id="CHEBI:58289"/>
        <dbReference type="EC" id="5.4.2.11"/>
    </reaction>
</comment>
<sequence length="235" mass="26457">MRTLILLRHGQSVWNAADRFAGWVDVPLSDVGREEAAGAGALLAKAGLLPDVVHTSLLRRAISTADIALDAAERHWIPVRRTWRLNERHYGALQGRLREEVRTRFGDERFMAWRRSYDVAPPPAGQGAVVDGELDVRYQHLGITVPATESLKDVLARLLPYWESAVCADLHAGRTVLLVAHGNVLRVLISHLEQIPRDAIRRIRVPTGEPIRYELTNSLRLKFVAERDCQHQPLQ</sequence>
<name>A0A1U9R133_STRNV</name>
<keyword evidence="3 4" id="KW-0413">Isomerase</keyword>
<accession>A0A1U9R133</accession>
<comment type="function">
    <text evidence="4 8">Catalyzes the interconversion of 2-phosphoglycerate and 3-phosphoglycerate.</text>
</comment>
<dbReference type="CDD" id="cd07067">
    <property type="entry name" value="HP_PGM_like"/>
    <property type="match status" value="1"/>
</dbReference>
<dbReference type="InterPro" id="IPR013078">
    <property type="entry name" value="His_Pase_superF_clade-1"/>
</dbReference>
<dbReference type="AlphaFoldDB" id="A0A1U9R133"/>
<dbReference type="PANTHER" id="PTHR11931">
    <property type="entry name" value="PHOSPHOGLYCERATE MUTASE"/>
    <property type="match status" value="1"/>
</dbReference>